<keyword evidence="5" id="KW-1185">Reference proteome</keyword>
<dbReference type="OrthoDB" id="10263751at2759"/>
<reference evidence="4 5" key="1">
    <citation type="journal article" date="2019" name="Nat. Ecol. Evol.">
        <title>Megaphylogeny resolves global patterns of mushroom evolution.</title>
        <authorList>
            <person name="Varga T."/>
            <person name="Krizsan K."/>
            <person name="Foldi C."/>
            <person name="Dima B."/>
            <person name="Sanchez-Garcia M."/>
            <person name="Sanchez-Ramirez S."/>
            <person name="Szollosi G.J."/>
            <person name="Szarkandi J.G."/>
            <person name="Papp V."/>
            <person name="Albert L."/>
            <person name="Andreopoulos W."/>
            <person name="Angelini C."/>
            <person name="Antonin V."/>
            <person name="Barry K.W."/>
            <person name="Bougher N.L."/>
            <person name="Buchanan P."/>
            <person name="Buyck B."/>
            <person name="Bense V."/>
            <person name="Catcheside P."/>
            <person name="Chovatia M."/>
            <person name="Cooper J."/>
            <person name="Damon W."/>
            <person name="Desjardin D."/>
            <person name="Finy P."/>
            <person name="Geml J."/>
            <person name="Haridas S."/>
            <person name="Hughes K."/>
            <person name="Justo A."/>
            <person name="Karasinski D."/>
            <person name="Kautmanova I."/>
            <person name="Kiss B."/>
            <person name="Kocsube S."/>
            <person name="Kotiranta H."/>
            <person name="LaButti K.M."/>
            <person name="Lechner B.E."/>
            <person name="Liimatainen K."/>
            <person name="Lipzen A."/>
            <person name="Lukacs Z."/>
            <person name="Mihaltcheva S."/>
            <person name="Morgado L.N."/>
            <person name="Niskanen T."/>
            <person name="Noordeloos M.E."/>
            <person name="Ohm R.A."/>
            <person name="Ortiz-Santana B."/>
            <person name="Ovrebo C."/>
            <person name="Racz N."/>
            <person name="Riley R."/>
            <person name="Savchenko A."/>
            <person name="Shiryaev A."/>
            <person name="Soop K."/>
            <person name="Spirin V."/>
            <person name="Szebenyi C."/>
            <person name="Tomsovsky M."/>
            <person name="Tulloss R.E."/>
            <person name="Uehling J."/>
            <person name="Grigoriev I.V."/>
            <person name="Vagvolgyi C."/>
            <person name="Papp T."/>
            <person name="Martin F.M."/>
            <person name="Miettinen O."/>
            <person name="Hibbett D.S."/>
            <person name="Nagy L.G."/>
        </authorList>
    </citation>
    <scope>NUCLEOTIDE SEQUENCE [LARGE SCALE GENOMIC DNA]</scope>
    <source>
        <strain evidence="4 5">CBS 121175</strain>
    </source>
</reference>
<dbReference type="SUPFAM" id="SSF52833">
    <property type="entry name" value="Thioredoxin-like"/>
    <property type="match status" value="1"/>
</dbReference>
<dbReference type="Pfam" id="PF00085">
    <property type="entry name" value="Thioredoxin"/>
    <property type="match status" value="1"/>
</dbReference>
<proteinExistence type="predicted"/>
<dbReference type="FunFam" id="3.40.30.10:FF:000245">
    <property type="entry name" value="Thioredoxin"/>
    <property type="match status" value="1"/>
</dbReference>
<dbReference type="PROSITE" id="PS51352">
    <property type="entry name" value="THIOREDOXIN_2"/>
    <property type="match status" value="1"/>
</dbReference>
<dbReference type="InterPro" id="IPR017937">
    <property type="entry name" value="Thioredoxin_CS"/>
</dbReference>
<dbReference type="PANTHER" id="PTHR46115">
    <property type="entry name" value="THIOREDOXIN-LIKE PROTEIN 1"/>
    <property type="match status" value="1"/>
</dbReference>
<name>A0A5C3LE16_COPMA</name>
<evidence type="ECO:0000313" key="4">
    <source>
        <dbReference type="EMBL" id="TFK30932.1"/>
    </source>
</evidence>
<evidence type="ECO:0000313" key="5">
    <source>
        <dbReference type="Proteomes" id="UP000307440"/>
    </source>
</evidence>
<evidence type="ECO:0000259" key="3">
    <source>
        <dbReference type="PROSITE" id="PS51352"/>
    </source>
</evidence>
<sequence>MTITHITSLSQLDGILSKSKEKLTVIDFHATWCGPCHAIAPKFESLSREFKNVNFLKCDVDAAAEVAGQYKVSAMPTFVFLKGDTKVDQVKGANASALESAIRKHSAGTSSSSAFTGKGHRLDRGAAPVDITGDAQRAINNATNAATAGLSSIDSQLKVFLGLVGLYLVFWYLG</sequence>
<dbReference type="AlphaFoldDB" id="A0A5C3LE16"/>
<evidence type="ECO:0000256" key="2">
    <source>
        <dbReference type="ARBA" id="ARBA00023157"/>
    </source>
</evidence>
<dbReference type="EMBL" id="ML210146">
    <property type="protein sequence ID" value="TFK30932.1"/>
    <property type="molecule type" value="Genomic_DNA"/>
</dbReference>
<dbReference type="STRING" id="230819.A0A5C3LE16"/>
<dbReference type="CDD" id="cd02947">
    <property type="entry name" value="TRX_family"/>
    <property type="match status" value="1"/>
</dbReference>
<protein>
    <recommendedName>
        <fullName evidence="1">Thioredoxin</fullName>
    </recommendedName>
</protein>
<dbReference type="Proteomes" id="UP000307440">
    <property type="component" value="Unassembled WGS sequence"/>
</dbReference>
<dbReference type="PRINTS" id="PR00421">
    <property type="entry name" value="THIOREDOXIN"/>
</dbReference>
<organism evidence="4 5">
    <name type="scientific">Coprinopsis marcescibilis</name>
    <name type="common">Agaric fungus</name>
    <name type="synonym">Psathyrella marcescibilis</name>
    <dbReference type="NCBI Taxonomy" id="230819"/>
    <lineage>
        <taxon>Eukaryota</taxon>
        <taxon>Fungi</taxon>
        <taxon>Dikarya</taxon>
        <taxon>Basidiomycota</taxon>
        <taxon>Agaricomycotina</taxon>
        <taxon>Agaricomycetes</taxon>
        <taxon>Agaricomycetidae</taxon>
        <taxon>Agaricales</taxon>
        <taxon>Agaricineae</taxon>
        <taxon>Psathyrellaceae</taxon>
        <taxon>Coprinopsis</taxon>
    </lineage>
</organism>
<dbReference type="Gene3D" id="3.40.30.10">
    <property type="entry name" value="Glutaredoxin"/>
    <property type="match status" value="1"/>
</dbReference>
<keyword evidence="2" id="KW-1015">Disulfide bond</keyword>
<accession>A0A5C3LE16</accession>
<gene>
    <name evidence="4" type="ORF">FA15DRAFT_663006</name>
</gene>
<dbReference type="PROSITE" id="PS00194">
    <property type="entry name" value="THIOREDOXIN_1"/>
    <property type="match status" value="1"/>
</dbReference>
<dbReference type="InterPro" id="IPR013766">
    <property type="entry name" value="Thioredoxin_domain"/>
</dbReference>
<dbReference type="InterPro" id="IPR036249">
    <property type="entry name" value="Thioredoxin-like_sf"/>
</dbReference>
<feature type="domain" description="Thioredoxin" evidence="3">
    <location>
        <begin position="1"/>
        <end position="107"/>
    </location>
</feature>
<evidence type="ECO:0000256" key="1">
    <source>
        <dbReference type="ARBA" id="ARBA00020570"/>
    </source>
</evidence>